<feature type="non-terminal residue" evidence="1">
    <location>
        <position position="190"/>
    </location>
</feature>
<dbReference type="EMBL" id="CM010725">
    <property type="protein sequence ID" value="RZC82547.1"/>
    <property type="molecule type" value="Genomic_DNA"/>
</dbReference>
<dbReference type="AlphaFoldDB" id="A0A4Y7LC10"/>
<evidence type="ECO:0000313" key="1">
    <source>
        <dbReference type="EMBL" id="RZC82547.1"/>
    </source>
</evidence>
<reference evidence="1 2" key="1">
    <citation type="journal article" date="2018" name="Science">
        <title>The opium poppy genome and morphinan production.</title>
        <authorList>
            <person name="Guo L."/>
            <person name="Winzer T."/>
            <person name="Yang X."/>
            <person name="Li Y."/>
            <person name="Ning Z."/>
            <person name="He Z."/>
            <person name="Teodor R."/>
            <person name="Lu Y."/>
            <person name="Bowser T.A."/>
            <person name="Graham I.A."/>
            <person name="Ye K."/>
        </authorList>
    </citation>
    <scope>NUCLEOTIDE SEQUENCE [LARGE SCALE GENOMIC DNA]</scope>
    <source>
        <strain evidence="2">cv. HN1</strain>
        <tissue evidence="1">Leaves</tissue>
    </source>
</reference>
<accession>A0A4Y7LC10</accession>
<dbReference type="Proteomes" id="UP000316621">
    <property type="component" value="Chromosome 11"/>
</dbReference>
<keyword evidence="2" id="KW-1185">Reference proteome</keyword>
<gene>
    <name evidence="1" type="ORF">C5167_045332</name>
</gene>
<evidence type="ECO:0000313" key="2">
    <source>
        <dbReference type="Proteomes" id="UP000316621"/>
    </source>
</evidence>
<dbReference type="Gramene" id="RZC82547">
    <property type="protein sequence ID" value="RZC82547"/>
    <property type="gene ID" value="C5167_045332"/>
</dbReference>
<sequence length="190" mass="20576">MTGNVAGSNGHGADAVLILKKSVTMVMAEMLEIAVMVLVLFREGIELRWVEQILVAATGNWWVVQLRTKPRMEEQAMVNEHVAAGATDDFLSIDAVVVEVLSLGLQLQGIEVAGKNDSTEKAWVLICVSVCQVIAGTIQMQWLGSGGKLNSVLQKQWLNGWSQVERVGLFCSCICKYRWAPAGYGVGLAG</sequence>
<protein>
    <submittedName>
        <fullName evidence="1">Uncharacterized protein</fullName>
    </submittedName>
</protein>
<proteinExistence type="predicted"/>
<name>A0A4Y7LC10_PAPSO</name>
<organism evidence="1 2">
    <name type="scientific">Papaver somniferum</name>
    <name type="common">Opium poppy</name>
    <dbReference type="NCBI Taxonomy" id="3469"/>
    <lineage>
        <taxon>Eukaryota</taxon>
        <taxon>Viridiplantae</taxon>
        <taxon>Streptophyta</taxon>
        <taxon>Embryophyta</taxon>
        <taxon>Tracheophyta</taxon>
        <taxon>Spermatophyta</taxon>
        <taxon>Magnoliopsida</taxon>
        <taxon>Ranunculales</taxon>
        <taxon>Papaveraceae</taxon>
        <taxon>Papaveroideae</taxon>
        <taxon>Papaver</taxon>
    </lineage>
</organism>